<keyword evidence="6" id="KW-1185">Reference proteome</keyword>
<dbReference type="InterPro" id="IPR001763">
    <property type="entry name" value="Rhodanese-like_dom"/>
</dbReference>
<feature type="domain" description="Rhodanese" evidence="4">
    <location>
        <begin position="170"/>
        <end position="292"/>
    </location>
</feature>
<dbReference type="InterPro" id="IPR036873">
    <property type="entry name" value="Rhodanese-like_dom_sf"/>
</dbReference>
<dbReference type="PANTHER" id="PTHR43855">
    <property type="entry name" value="THIOSULFATE SULFURTRANSFERASE"/>
    <property type="match status" value="1"/>
</dbReference>
<keyword evidence="5" id="KW-0808">Transferase</keyword>
<comment type="caution">
    <text evidence="5">The sequence shown here is derived from an EMBL/GenBank/DDBJ whole genome shotgun (WGS) entry which is preliminary data.</text>
</comment>
<reference evidence="6" key="1">
    <citation type="journal article" date="2019" name="Int. J. Syst. Evol. Microbiol.">
        <title>The Global Catalogue of Microorganisms (GCM) 10K type strain sequencing project: providing services to taxonomists for standard genome sequencing and annotation.</title>
        <authorList>
            <consortium name="The Broad Institute Genomics Platform"/>
            <consortium name="The Broad Institute Genome Sequencing Center for Infectious Disease"/>
            <person name="Wu L."/>
            <person name="Ma J."/>
        </authorList>
    </citation>
    <scope>NUCLEOTIDE SEQUENCE [LARGE SCALE GENOMIC DNA]</scope>
    <source>
        <strain evidence="6">DFY28</strain>
    </source>
</reference>
<dbReference type="SUPFAM" id="SSF52821">
    <property type="entry name" value="Rhodanese/Cell cycle control phosphatase"/>
    <property type="match status" value="2"/>
</dbReference>
<evidence type="ECO:0000259" key="4">
    <source>
        <dbReference type="PROSITE" id="PS50206"/>
    </source>
</evidence>
<name>A0ABW1QYN9_9ACTN</name>
<dbReference type="CDD" id="cd01449">
    <property type="entry name" value="TST_Repeat_2"/>
    <property type="match status" value="1"/>
</dbReference>
<organism evidence="5 6">
    <name type="scientific">Nocardioides yefusunii</name>
    <dbReference type="NCBI Taxonomy" id="2500546"/>
    <lineage>
        <taxon>Bacteria</taxon>
        <taxon>Bacillati</taxon>
        <taxon>Actinomycetota</taxon>
        <taxon>Actinomycetes</taxon>
        <taxon>Propionibacteriales</taxon>
        <taxon>Nocardioidaceae</taxon>
        <taxon>Nocardioides</taxon>
    </lineage>
</organism>
<dbReference type="InterPro" id="IPR051126">
    <property type="entry name" value="Thiosulfate_sulfurtransferase"/>
</dbReference>
<dbReference type="PANTHER" id="PTHR43855:SF1">
    <property type="entry name" value="THIOSULFATE SULFURTRANSFERASE"/>
    <property type="match status" value="1"/>
</dbReference>
<evidence type="ECO:0000313" key="5">
    <source>
        <dbReference type="EMBL" id="MFC6154639.1"/>
    </source>
</evidence>
<evidence type="ECO:0000256" key="2">
    <source>
        <dbReference type="ARBA" id="ARBA00022737"/>
    </source>
</evidence>
<proteinExistence type="predicted"/>
<sequence length="293" mass="32156">MNLNESPIVSPEQLRDALDDDPNLHVIEVLWNAPEVGSTPGLIPGSVAVHWKGLAWHETDRLFATAEEFAERLFALGAGEGSTIVLAGEPRQFASYVVWAMWMRGIRGIGYLDGGREAWTALGYPTADDVVRTPVPATAPIAVPALSTEEIEAAENAVSLGRDEVLSLLGDENTVILDLRTPEEYAGERVLGYEDGDVDHGAERKGRIPGATHLYFRDILDEHGRFLPAEQLRELLAERGALDAERVVAYCRLSHRASLGWLAMTQVVGMENVRVYNGSWTEWGSIVGFPIEK</sequence>
<dbReference type="Proteomes" id="UP001596098">
    <property type="component" value="Unassembled WGS sequence"/>
</dbReference>
<dbReference type="EC" id="2.8.1.1" evidence="1"/>
<evidence type="ECO:0000256" key="3">
    <source>
        <dbReference type="ARBA" id="ARBA00047549"/>
    </source>
</evidence>
<evidence type="ECO:0000313" key="6">
    <source>
        <dbReference type="Proteomes" id="UP001596098"/>
    </source>
</evidence>
<gene>
    <name evidence="5" type="ORF">ACFPWU_13300</name>
</gene>
<keyword evidence="2" id="KW-0677">Repeat</keyword>
<dbReference type="SMART" id="SM00450">
    <property type="entry name" value="RHOD"/>
    <property type="match status" value="2"/>
</dbReference>
<dbReference type="Gene3D" id="3.40.250.10">
    <property type="entry name" value="Rhodanese-like domain"/>
    <property type="match status" value="2"/>
</dbReference>
<feature type="domain" description="Rhodanese" evidence="4">
    <location>
        <begin position="20"/>
        <end position="128"/>
    </location>
</feature>
<dbReference type="GO" id="GO:0016740">
    <property type="term" value="F:transferase activity"/>
    <property type="evidence" value="ECO:0007669"/>
    <property type="project" value="UniProtKB-KW"/>
</dbReference>
<dbReference type="RefSeq" id="WP_128220950.1">
    <property type="nucleotide sequence ID" value="NZ_CP034929.1"/>
</dbReference>
<evidence type="ECO:0000256" key="1">
    <source>
        <dbReference type="ARBA" id="ARBA00012245"/>
    </source>
</evidence>
<dbReference type="PROSITE" id="PS50206">
    <property type="entry name" value="RHODANESE_3"/>
    <property type="match status" value="2"/>
</dbReference>
<protein>
    <recommendedName>
        <fullName evidence="1">thiosulfate sulfurtransferase</fullName>
        <ecNumber evidence="1">2.8.1.1</ecNumber>
    </recommendedName>
</protein>
<comment type="catalytic activity">
    <reaction evidence="3">
        <text>thiosulfate + hydrogen cyanide = thiocyanate + sulfite + 2 H(+)</text>
        <dbReference type="Rhea" id="RHEA:16881"/>
        <dbReference type="ChEBI" id="CHEBI:15378"/>
        <dbReference type="ChEBI" id="CHEBI:17359"/>
        <dbReference type="ChEBI" id="CHEBI:18022"/>
        <dbReference type="ChEBI" id="CHEBI:18407"/>
        <dbReference type="ChEBI" id="CHEBI:33542"/>
        <dbReference type="EC" id="2.8.1.1"/>
    </reaction>
</comment>
<dbReference type="Pfam" id="PF00581">
    <property type="entry name" value="Rhodanese"/>
    <property type="match status" value="2"/>
</dbReference>
<dbReference type="EMBL" id="JBHSQI010000008">
    <property type="protein sequence ID" value="MFC6154639.1"/>
    <property type="molecule type" value="Genomic_DNA"/>
</dbReference>
<accession>A0ABW1QYN9</accession>